<dbReference type="Proteomes" id="UP000051448">
    <property type="component" value="Unassembled WGS sequence"/>
</dbReference>
<name>A0A0R1MEV1_9LACO</name>
<dbReference type="EMBL" id="AZDX01000020">
    <property type="protein sequence ID" value="KRL06502.1"/>
    <property type="molecule type" value="Genomic_DNA"/>
</dbReference>
<dbReference type="GeneID" id="98310119"/>
<keyword evidence="3" id="KW-1185">Reference proteome</keyword>
<dbReference type="InterPro" id="IPR002364">
    <property type="entry name" value="Quin_OxRdtase/zeta-crystal_CS"/>
</dbReference>
<dbReference type="PATRIC" id="fig|1423759.3.peg.764"/>
<dbReference type="GO" id="GO:0008270">
    <property type="term" value="F:zinc ion binding"/>
    <property type="evidence" value="ECO:0007669"/>
    <property type="project" value="InterPro"/>
</dbReference>
<dbReference type="SMART" id="SM00829">
    <property type="entry name" value="PKS_ER"/>
    <property type="match status" value="1"/>
</dbReference>
<gene>
    <name evidence="2" type="ORF">FC92_GL000724</name>
</gene>
<dbReference type="SUPFAM" id="SSF50129">
    <property type="entry name" value="GroES-like"/>
    <property type="match status" value="1"/>
</dbReference>
<dbReference type="AlphaFoldDB" id="A0A0R1MEV1"/>
<dbReference type="STRING" id="1423759.FC92_GL000724"/>
<accession>A0A0R1MEV1</accession>
<dbReference type="PANTHER" id="PTHR44013:SF1">
    <property type="entry name" value="ZINC-TYPE ALCOHOL DEHYDROGENASE-LIKE PROTEIN C16A3.02C"/>
    <property type="match status" value="1"/>
</dbReference>
<sequence>MKAIVIKEYGDISNLQEVELEMPVLAEDEVLVENYATSINPIDWKARLGYLKEMYPWKFPVVLGWDVAGVIVQVGNKVTNFKIGDKVFARPDIYADGSRGSYAEYVAVKEDKLALKPDEISFEDAAAVPLAGLTAFQVIVDRLRVKAGDKVLVQGGAGGVGLFAIQIAKHLGAYVATTASKQNHELLKSLGADEVIDYHETKIGDVLNNYDAVFDTVNAIDDGLAILQEKGRLVTIAGKPNEEQKASSKEVSDWWLQPNGKQLKELGNLIVEGKVKVVIDSLYPLTEKGVREAHQRSQEGHARGKLVIKVK</sequence>
<reference evidence="2 3" key="1">
    <citation type="journal article" date="2015" name="Genome Announc.">
        <title>Expanding the biotechnology potential of lactobacilli through comparative genomics of 213 strains and associated genera.</title>
        <authorList>
            <person name="Sun Z."/>
            <person name="Harris H.M."/>
            <person name="McCann A."/>
            <person name="Guo C."/>
            <person name="Argimon S."/>
            <person name="Zhang W."/>
            <person name="Yang X."/>
            <person name="Jeffery I.B."/>
            <person name="Cooney J.C."/>
            <person name="Kagawa T.F."/>
            <person name="Liu W."/>
            <person name="Song Y."/>
            <person name="Salvetti E."/>
            <person name="Wrobel A."/>
            <person name="Rasinkangas P."/>
            <person name="Parkhill J."/>
            <person name="Rea M.C."/>
            <person name="O'Sullivan O."/>
            <person name="Ritari J."/>
            <person name="Douillard F.P."/>
            <person name="Paul Ross R."/>
            <person name="Yang R."/>
            <person name="Briner A.E."/>
            <person name="Felis G.E."/>
            <person name="de Vos W.M."/>
            <person name="Barrangou R."/>
            <person name="Klaenhammer T.R."/>
            <person name="Caufield P.W."/>
            <person name="Cui Y."/>
            <person name="Zhang H."/>
            <person name="O'Toole P.W."/>
        </authorList>
    </citation>
    <scope>NUCLEOTIDE SEQUENCE [LARGE SCALE GENOMIC DNA]</scope>
    <source>
        <strain evidence="2 3">DSM 19519</strain>
    </source>
</reference>
<dbReference type="Pfam" id="PF13602">
    <property type="entry name" value="ADH_zinc_N_2"/>
    <property type="match status" value="1"/>
</dbReference>
<feature type="domain" description="Enoyl reductase (ER)" evidence="1">
    <location>
        <begin position="10"/>
        <end position="308"/>
    </location>
</feature>
<dbReference type="OrthoDB" id="9792162at2"/>
<dbReference type="CDD" id="cd05289">
    <property type="entry name" value="MDR_like_2"/>
    <property type="match status" value="1"/>
</dbReference>
<comment type="caution">
    <text evidence="2">The sequence shown here is derived from an EMBL/GenBank/DDBJ whole genome shotgun (WGS) entry which is preliminary data.</text>
</comment>
<dbReference type="InterPro" id="IPR011032">
    <property type="entry name" value="GroES-like_sf"/>
</dbReference>
<evidence type="ECO:0000313" key="2">
    <source>
        <dbReference type="EMBL" id="KRL06502.1"/>
    </source>
</evidence>
<dbReference type="Gene3D" id="3.90.180.10">
    <property type="entry name" value="Medium-chain alcohol dehydrogenases, catalytic domain"/>
    <property type="match status" value="1"/>
</dbReference>
<dbReference type="Pfam" id="PF08240">
    <property type="entry name" value="ADH_N"/>
    <property type="match status" value="1"/>
</dbReference>
<dbReference type="InterPro" id="IPR036291">
    <property type="entry name" value="NAD(P)-bd_dom_sf"/>
</dbReference>
<evidence type="ECO:0000313" key="3">
    <source>
        <dbReference type="Proteomes" id="UP000051448"/>
    </source>
</evidence>
<dbReference type="SUPFAM" id="SSF51735">
    <property type="entry name" value="NAD(P)-binding Rossmann-fold domains"/>
    <property type="match status" value="1"/>
</dbReference>
<protein>
    <submittedName>
        <fullName evidence="2">NADPH quinone reductase related Zn-dependent oxidoreductase</fullName>
    </submittedName>
</protein>
<dbReference type="InterPro" id="IPR020843">
    <property type="entry name" value="ER"/>
</dbReference>
<dbReference type="RefSeq" id="WP_057869730.1">
    <property type="nucleotide sequence ID" value="NZ_AZDX01000020.1"/>
</dbReference>
<dbReference type="InterPro" id="IPR052733">
    <property type="entry name" value="Chloroplast_QOR"/>
</dbReference>
<organism evidence="2 3">
    <name type="scientific">Liquorilactobacillus hordei DSM 19519</name>
    <dbReference type="NCBI Taxonomy" id="1423759"/>
    <lineage>
        <taxon>Bacteria</taxon>
        <taxon>Bacillati</taxon>
        <taxon>Bacillota</taxon>
        <taxon>Bacilli</taxon>
        <taxon>Lactobacillales</taxon>
        <taxon>Lactobacillaceae</taxon>
        <taxon>Liquorilactobacillus</taxon>
    </lineage>
</organism>
<dbReference type="InterPro" id="IPR013154">
    <property type="entry name" value="ADH-like_N"/>
</dbReference>
<proteinExistence type="predicted"/>
<dbReference type="PROSITE" id="PS01162">
    <property type="entry name" value="QOR_ZETA_CRYSTAL"/>
    <property type="match status" value="1"/>
</dbReference>
<dbReference type="PANTHER" id="PTHR44013">
    <property type="entry name" value="ZINC-TYPE ALCOHOL DEHYDROGENASE-LIKE PROTEIN C16A3.02C"/>
    <property type="match status" value="1"/>
</dbReference>
<dbReference type="GO" id="GO:0016491">
    <property type="term" value="F:oxidoreductase activity"/>
    <property type="evidence" value="ECO:0007669"/>
    <property type="project" value="InterPro"/>
</dbReference>
<evidence type="ECO:0000259" key="1">
    <source>
        <dbReference type="SMART" id="SM00829"/>
    </source>
</evidence>
<dbReference type="Gene3D" id="3.40.50.720">
    <property type="entry name" value="NAD(P)-binding Rossmann-like Domain"/>
    <property type="match status" value="1"/>
</dbReference>